<sequence>MQRRTFALSAASAAAVVLAGTLAAAPAAAPDGGASDGSDGGLKWTGCGTKDYPKLQCATVRVPLDHARPDGRQIELALSRIKHTARTYQGPLLVNPGGPGGSGVGMAGYVAKSLPAEVAAQYDVIGFDPRGVGKSEPALDCRPGYFDPVRLDSVPRGPQTEQAGQAGQANVQRAAGFARSCAQRHQDVLPHMNTPSAARDMDVIRRALGSEKINYFGYSYGTYLGAVYAKLYPGRVRRAVLDSVVNPEGVWYEANIAQDFAFDKRHKAFAAWVARHDAEYGLGTDPADVEAAWYAMRDAVREDPAAGKVGPAELEDTFLPGGYFNGYWPELAEAFAAYVNKGDDGPLGKAYDEHAAVDAAGDNSYSVYAAVQCRDASWPRDWNTWRRDMSAVHAKAPFMTWNNAWYNAPCAFWPVPSLTPPDVSNRELPPVLLLQATDDAATPYEGAVTLHRKLAGSSLVVEEGGGNHGISLSGNRCLDGHVAAYLATGEVPRRGSQGRNPADAVCAALPDPEPRDGAKTSARNGTSGTATGADGAALHRLLGFRS</sequence>
<dbReference type="InterPro" id="IPR051601">
    <property type="entry name" value="Serine_prot/Carboxylest_S33"/>
</dbReference>
<dbReference type="AlphaFoldDB" id="A0A345XUG1"/>
<dbReference type="SUPFAM" id="SSF53474">
    <property type="entry name" value="alpha/beta-Hydrolases"/>
    <property type="match status" value="1"/>
</dbReference>
<dbReference type="PANTHER" id="PTHR43248">
    <property type="entry name" value="2-SUCCINYL-6-HYDROXY-2,4-CYCLOHEXADIENE-1-CARBOXYLATE SYNTHASE"/>
    <property type="match status" value="1"/>
</dbReference>
<evidence type="ECO:0000256" key="2">
    <source>
        <dbReference type="ARBA" id="ARBA00022729"/>
    </source>
</evidence>
<feature type="domain" description="Peptidase S33 tripeptidyl aminopeptidase-like C-terminal" evidence="6">
    <location>
        <begin position="398"/>
        <end position="496"/>
    </location>
</feature>
<evidence type="ECO:0000256" key="3">
    <source>
        <dbReference type="ARBA" id="ARBA00022801"/>
    </source>
</evidence>
<feature type="compositionally biased region" description="Low complexity" evidence="4">
    <location>
        <begin position="525"/>
        <end position="534"/>
    </location>
</feature>
<feature type="signal peptide" evidence="5">
    <location>
        <begin position="1"/>
        <end position="29"/>
    </location>
</feature>
<dbReference type="Pfam" id="PF08386">
    <property type="entry name" value="Abhydrolase_4"/>
    <property type="match status" value="1"/>
</dbReference>
<dbReference type="InterPro" id="IPR013595">
    <property type="entry name" value="Pept_S33_TAP-like_C"/>
</dbReference>
<comment type="similarity">
    <text evidence="1">Belongs to the peptidase S33 family.</text>
</comment>
<protein>
    <submittedName>
        <fullName evidence="7">Alpha/beta hydrolase</fullName>
    </submittedName>
</protein>
<reference evidence="7 8" key="1">
    <citation type="submission" date="2018-07" db="EMBL/GenBank/DDBJ databases">
        <title>Draft genome of the type strain Streptomyces armeniacus ATCC 15676.</title>
        <authorList>
            <person name="Labana P."/>
            <person name="Gosse J.T."/>
            <person name="Boddy C.N."/>
        </authorList>
    </citation>
    <scope>NUCLEOTIDE SEQUENCE [LARGE SCALE GENOMIC DNA]</scope>
    <source>
        <strain evidence="7 8">ATCC 15676</strain>
    </source>
</reference>
<evidence type="ECO:0000259" key="6">
    <source>
        <dbReference type="Pfam" id="PF08386"/>
    </source>
</evidence>
<evidence type="ECO:0000256" key="4">
    <source>
        <dbReference type="SAM" id="MobiDB-lite"/>
    </source>
</evidence>
<dbReference type="KEGG" id="sarm:DVA86_24175"/>
<dbReference type="Gene3D" id="3.40.50.1820">
    <property type="entry name" value="alpha/beta hydrolase"/>
    <property type="match status" value="1"/>
</dbReference>
<name>A0A345XUG1_9ACTN</name>
<evidence type="ECO:0000313" key="8">
    <source>
        <dbReference type="Proteomes" id="UP000254425"/>
    </source>
</evidence>
<proteinExistence type="inferred from homology"/>
<evidence type="ECO:0000256" key="1">
    <source>
        <dbReference type="ARBA" id="ARBA00010088"/>
    </source>
</evidence>
<dbReference type="Proteomes" id="UP000254425">
    <property type="component" value="Chromosome"/>
</dbReference>
<feature type="chain" id="PRO_5017021808" evidence="5">
    <location>
        <begin position="30"/>
        <end position="546"/>
    </location>
</feature>
<dbReference type="RefSeq" id="WP_208881343.1">
    <property type="nucleotide sequence ID" value="NZ_CP031320.1"/>
</dbReference>
<accession>A0A345XUG1</accession>
<evidence type="ECO:0000313" key="7">
    <source>
        <dbReference type="EMBL" id="AXK35277.1"/>
    </source>
</evidence>
<keyword evidence="2 5" id="KW-0732">Signal</keyword>
<keyword evidence="8" id="KW-1185">Reference proteome</keyword>
<gene>
    <name evidence="7" type="ORF">DVA86_24175</name>
</gene>
<dbReference type="InterPro" id="IPR029058">
    <property type="entry name" value="AB_hydrolase_fold"/>
</dbReference>
<feature type="region of interest" description="Disordered" evidence="4">
    <location>
        <begin position="493"/>
        <end position="534"/>
    </location>
</feature>
<organism evidence="7 8">
    <name type="scientific">Streptomyces armeniacus</name>
    <dbReference type="NCBI Taxonomy" id="83291"/>
    <lineage>
        <taxon>Bacteria</taxon>
        <taxon>Bacillati</taxon>
        <taxon>Actinomycetota</taxon>
        <taxon>Actinomycetes</taxon>
        <taxon>Kitasatosporales</taxon>
        <taxon>Streptomycetaceae</taxon>
        <taxon>Streptomyces</taxon>
    </lineage>
</organism>
<evidence type="ECO:0000256" key="5">
    <source>
        <dbReference type="SAM" id="SignalP"/>
    </source>
</evidence>
<dbReference type="EMBL" id="CP031320">
    <property type="protein sequence ID" value="AXK35277.1"/>
    <property type="molecule type" value="Genomic_DNA"/>
</dbReference>
<dbReference type="PANTHER" id="PTHR43248:SF29">
    <property type="entry name" value="TRIPEPTIDYL AMINOPEPTIDASE"/>
    <property type="match status" value="1"/>
</dbReference>
<dbReference type="GO" id="GO:0016787">
    <property type="term" value="F:hydrolase activity"/>
    <property type="evidence" value="ECO:0007669"/>
    <property type="project" value="UniProtKB-KW"/>
</dbReference>
<keyword evidence="3 7" id="KW-0378">Hydrolase</keyword>